<organism evidence="1 2">
    <name type="scientific">Ambrosiozyma monospora</name>
    <name type="common">Yeast</name>
    <name type="synonym">Endomycopsis monosporus</name>
    <dbReference type="NCBI Taxonomy" id="43982"/>
    <lineage>
        <taxon>Eukaryota</taxon>
        <taxon>Fungi</taxon>
        <taxon>Dikarya</taxon>
        <taxon>Ascomycota</taxon>
        <taxon>Saccharomycotina</taxon>
        <taxon>Pichiomycetes</taxon>
        <taxon>Pichiales</taxon>
        <taxon>Pichiaceae</taxon>
        <taxon>Ambrosiozyma</taxon>
    </lineage>
</organism>
<gene>
    <name evidence="1" type="ORF">Amon02_000978800</name>
</gene>
<dbReference type="EMBL" id="BSXS01009506">
    <property type="protein sequence ID" value="GME95679.1"/>
    <property type="molecule type" value="Genomic_DNA"/>
</dbReference>
<evidence type="ECO:0000313" key="2">
    <source>
        <dbReference type="Proteomes" id="UP001165064"/>
    </source>
</evidence>
<reference evidence="1" key="1">
    <citation type="submission" date="2023-04" db="EMBL/GenBank/DDBJ databases">
        <title>Ambrosiozyma monospora NBRC 10751.</title>
        <authorList>
            <person name="Ichikawa N."/>
            <person name="Sato H."/>
            <person name="Tonouchi N."/>
        </authorList>
    </citation>
    <scope>NUCLEOTIDE SEQUENCE</scope>
    <source>
        <strain evidence="1">NBRC 10751</strain>
    </source>
</reference>
<sequence length="118" mass="13687">MEFGKLTQQRHLKIYKILVTTTPMKNLVNLSIQFNWYQSKMDLRYLDFTNCLGSVQLDLVTKPSVFTFDYIITIEVDEGKALSLELIKEKVSVVQSTGKFMKIPIKVQKFDSSMVELE</sequence>
<protein>
    <submittedName>
        <fullName evidence="1">Unnamed protein product</fullName>
    </submittedName>
</protein>
<name>A0ACB5TUV6_AMBMO</name>
<comment type="caution">
    <text evidence="1">The sequence shown here is derived from an EMBL/GenBank/DDBJ whole genome shotgun (WGS) entry which is preliminary data.</text>
</comment>
<proteinExistence type="predicted"/>
<evidence type="ECO:0000313" key="1">
    <source>
        <dbReference type="EMBL" id="GME95679.1"/>
    </source>
</evidence>
<dbReference type="Proteomes" id="UP001165064">
    <property type="component" value="Unassembled WGS sequence"/>
</dbReference>
<accession>A0ACB5TUV6</accession>
<keyword evidence="2" id="KW-1185">Reference proteome</keyword>